<name>A0A1H6QEA5_9BACT</name>
<proteinExistence type="predicted"/>
<evidence type="ECO:0000256" key="1">
    <source>
        <dbReference type="SAM" id="MobiDB-lite"/>
    </source>
</evidence>
<sequence length="95" mass="10936">MRRLLLFIPHMNLKKESLETVIDRAIESGLSSSHVLSDKARKRIEKSAEKLGEKLAELFEKEEKRTLEKSEGQVKERKKTKKKSAGVSDQDIQDQ</sequence>
<keyword evidence="3" id="KW-1185">Reference proteome</keyword>
<gene>
    <name evidence="2" type="ORF">SAMN04487995_0107</name>
</gene>
<accession>A0A1H6QEA5</accession>
<dbReference type="STRING" id="408657.SAMN04487995_0107"/>
<protein>
    <submittedName>
        <fullName evidence="2">Uncharacterized protein</fullName>
    </submittedName>
</protein>
<feature type="region of interest" description="Disordered" evidence="1">
    <location>
        <begin position="64"/>
        <end position="95"/>
    </location>
</feature>
<reference evidence="2 3" key="1">
    <citation type="submission" date="2016-10" db="EMBL/GenBank/DDBJ databases">
        <authorList>
            <person name="de Groot N.N."/>
        </authorList>
    </citation>
    <scope>NUCLEOTIDE SEQUENCE [LARGE SCALE GENOMIC DNA]</scope>
    <source>
        <strain evidence="2 3">DSM 19938</strain>
    </source>
</reference>
<dbReference type="EMBL" id="FNXY01000001">
    <property type="protein sequence ID" value="SEI37332.1"/>
    <property type="molecule type" value="Genomic_DNA"/>
</dbReference>
<organism evidence="2 3">
    <name type="scientific">Dyadobacter koreensis</name>
    <dbReference type="NCBI Taxonomy" id="408657"/>
    <lineage>
        <taxon>Bacteria</taxon>
        <taxon>Pseudomonadati</taxon>
        <taxon>Bacteroidota</taxon>
        <taxon>Cytophagia</taxon>
        <taxon>Cytophagales</taxon>
        <taxon>Spirosomataceae</taxon>
        <taxon>Dyadobacter</taxon>
    </lineage>
</organism>
<evidence type="ECO:0000313" key="3">
    <source>
        <dbReference type="Proteomes" id="UP000199532"/>
    </source>
</evidence>
<dbReference type="AlphaFoldDB" id="A0A1H6QEA5"/>
<feature type="compositionally biased region" description="Basic and acidic residues" evidence="1">
    <location>
        <begin position="64"/>
        <end position="75"/>
    </location>
</feature>
<evidence type="ECO:0000313" key="2">
    <source>
        <dbReference type="EMBL" id="SEI37332.1"/>
    </source>
</evidence>
<dbReference type="Proteomes" id="UP000199532">
    <property type="component" value="Unassembled WGS sequence"/>
</dbReference>